<feature type="domain" description="ERV/ALR sulfhydryl oxidase" evidence="7">
    <location>
        <begin position="1"/>
        <end position="85"/>
    </location>
</feature>
<dbReference type="InterPro" id="IPR017905">
    <property type="entry name" value="ERV/ALR_sulphydryl_oxidase"/>
</dbReference>
<organism evidence="8">
    <name type="scientific">viral metagenome</name>
    <dbReference type="NCBI Taxonomy" id="1070528"/>
    <lineage>
        <taxon>unclassified sequences</taxon>
        <taxon>metagenomes</taxon>
        <taxon>organismal metagenomes</taxon>
    </lineage>
</organism>
<comment type="cofactor">
    <cofactor evidence="1">
        <name>FAD</name>
        <dbReference type="ChEBI" id="CHEBI:57692"/>
    </cofactor>
</comment>
<proteinExistence type="predicted"/>
<evidence type="ECO:0000256" key="5">
    <source>
        <dbReference type="ARBA" id="ARBA00023002"/>
    </source>
</evidence>
<dbReference type="AlphaFoldDB" id="A0A6C0M576"/>
<dbReference type="PROSITE" id="PS51324">
    <property type="entry name" value="ERV_ALR"/>
    <property type="match status" value="1"/>
</dbReference>
<keyword evidence="5" id="KW-0560">Oxidoreductase</keyword>
<reference evidence="8" key="1">
    <citation type="journal article" date="2020" name="Nature">
        <title>Giant virus diversity and host interactions through global metagenomics.</title>
        <authorList>
            <person name="Schulz F."/>
            <person name="Roux S."/>
            <person name="Paez-Espino D."/>
            <person name="Jungbluth S."/>
            <person name="Walsh D.A."/>
            <person name="Denef V.J."/>
            <person name="McMahon K.D."/>
            <person name="Konstantinidis K.T."/>
            <person name="Eloe-Fadrosh E.A."/>
            <person name="Kyrpides N.C."/>
            <person name="Woyke T."/>
        </authorList>
    </citation>
    <scope>NUCLEOTIDE SEQUENCE</scope>
    <source>
        <strain evidence="8">GVMAG-S-1035231-58</strain>
    </source>
</reference>
<evidence type="ECO:0000256" key="6">
    <source>
        <dbReference type="ARBA" id="ARBA00023157"/>
    </source>
</evidence>
<keyword evidence="6" id="KW-1015">Disulfide bond</keyword>
<keyword evidence="3" id="KW-0285">Flavoprotein</keyword>
<protein>
    <recommendedName>
        <fullName evidence="2">thiol oxidase</fullName>
        <ecNumber evidence="2">1.8.3.2</ecNumber>
    </recommendedName>
</protein>
<evidence type="ECO:0000259" key="7">
    <source>
        <dbReference type="PROSITE" id="PS51324"/>
    </source>
</evidence>
<dbReference type="EC" id="1.8.3.2" evidence="2"/>
<evidence type="ECO:0000256" key="1">
    <source>
        <dbReference type="ARBA" id="ARBA00001974"/>
    </source>
</evidence>
<dbReference type="Pfam" id="PF04777">
    <property type="entry name" value="Evr1_Alr"/>
    <property type="match status" value="1"/>
</dbReference>
<dbReference type="SUPFAM" id="SSF69000">
    <property type="entry name" value="FAD-dependent thiol oxidase"/>
    <property type="match status" value="1"/>
</dbReference>
<dbReference type="GO" id="GO:0016972">
    <property type="term" value="F:thiol oxidase activity"/>
    <property type="evidence" value="ECO:0007669"/>
    <property type="project" value="UniProtKB-EC"/>
</dbReference>
<name>A0A6C0M576_9ZZZZ</name>
<dbReference type="InterPro" id="IPR036774">
    <property type="entry name" value="ERV/ALR_sulphydryl_oxid_sf"/>
</dbReference>
<dbReference type="Gene3D" id="1.20.120.310">
    <property type="entry name" value="ERV/ALR sulfhydryl oxidase domain"/>
    <property type="match status" value="1"/>
</dbReference>
<evidence type="ECO:0000313" key="8">
    <source>
        <dbReference type="EMBL" id="QHU36572.1"/>
    </source>
</evidence>
<sequence length="235" mass="27557">MDTLFWGPPGWQLFHLISFGPHPEPVLSMLKDIVPCKFCRASTAEFMANHPLKGDPAHWLYELHNKVNNKLRTQCHDDPKVPDPGPDPSFEEIKHRYETMRAHRPHVVPGRDFLFAVSRNYPDDVTDEWKHTQIKFFAALAKVYPYEPFEDYLIAHPLQLGSREAYMRWVYGLLKMLSRKFRASLPSFKGYAHHVAYYKSGCSKRTYHGRTCRNGTKARDMKKTRRIAHQRLITF</sequence>
<evidence type="ECO:0000256" key="2">
    <source>
        <dbReference type="ARBA" id="ARBA00012512"/>
    </source>
</evidence>
<accession>A0A6C0M576</accession>
<dbReference type="EMBL" id="MN740640">
    <property type="protein sequence ID" value="QHU36572.1"/>
    <property type="molecule type" value="Genomic_DNA"/>
</dbReference>
<evidence type="ECO:0000256" key="3">
    <source>
        <dbReference type="ARBA" id="ARBA00022630"/>
    </source>
</evidence>
<evidence type="ECO:0000256" key="4">
    <source>
        <dbReference type="ARBA" id="ARBA00022827"/>
    </source>
</evidence>
<keyword evidence="4" id="KW-0274">FAD</keyword>